<dbReference type="Proteomes" id="UP000012024">
    <property type="component" value="Unassembled WGS sequence"/>
</dbReference>
<sequence length="51" mass="6171">MIYFFTQMIITFQIALCELANYRILLLDIKSPVIFAKVEKTYYNKKQKQSY</sequence>
<comment type="caution">
    <text evidence="1">The sequence shown here is derived from an EMBL/GenBank/DDBJ whole genome shotgun (WGS) entry which is preliminary data.</text>
</comment>
<accession>M7MDL2</accession>
<evidence type="ECO:0000313" key="2">
    <source>
        <dbReference type="Proteomes" id="UP000012024"/>
    </source>
</evidence>
<proteinExistence type="predicted"/>
<dbReference type="AlphaFoldDB" id="M7MDL2"/>
<organism evidence="1 2">
    <name type="scientific">Xanthomarina gelatinilytica</name>
    <dbReference type="NCBI Taxonomy" id="1137281"/>
    <lineage>
        <taxon>Bacteria</taxon>
        <taxon>Pseudomonadati</taxon>
        <taxon>Bacteroidota</taxon>
        <taxon>Flavobacteriia</taxon>
        <taxon>Flavobacteriales</taxon>
        <taxon>Flavobacteriaceae</taxon>
        <taxon>Xanthomarina</taxon>
    </lineage>
</organism>
<reference evidence="1 2" key="1">
    <citation type="submission" date="2012-12" db="EMBL/GenBank/DDBJ databases">
        <title>Genome assembly of Formosa sp. AK20.</title>
        <authorList>
            <person name="Kumar R."/>
            <person name="Khatri I."/>
            <person name="Vaidya B."/>
            <person name="Subramanian S."/>
            <person name="Pinnaka A."/>
        </authorList>
    </citation>
    <scope>NUCLEOTIDE SEQUENCE [LARGE SCALE GENOMIC DNA]</scope>
    <source>
        <strain evidence="1 2">AK20</strain>
    </source>
</reference>
<keyword evidence="2" id="KW-1185">Reference proteome</keyword>
<protein>
    <submittedName>
        <fullName evidence="1">Uncharacterized protein</fullName>
    </submittedName>
</protein>
<gene>
    <name evidence="1" type="ORF">D778_00957</name>
</gene>
<name>M7MDL2_9FLAO</name>
<dbReference type="EMBL" id="ANLA01000019">
    <property type="protein sequence ID" value="EMQ94242.1"/>
    <property type="molecule type" value="Genomic_DNA"/>
</dbReference>
<evidence type="ECO:0000313" key="1">
    <source>
        <dbReference type="EMBL" id="EMQ94242.1"/>
    </source>
</evidence>